<comment type="similarity">
    <text evidence="2">Belongs to the MAGUK family.</text>
</comment>
<reference evidence="14" key="3">
    <citation type="submission" date="2015-06" db="UniProtKB">
        <authorList>
            <consortium name="EnsemblMetazoa"/>
        </authorList>
    </citation>
    <scope>IDENTIFICATION</scope>
</reference>
<dbReference type="PROSITE" id="PS50106">
    <property type="entry name" value="PDZ"/>
    <property type="match status" value="3"/>
</dbReference>
<evidence type="ECO:0000259" key="12">
    <source>
        <dbReference type="PROSITE" id="PS51022"/>
    </source>
</evidence>
<evidence type="ECO:0000256" key="4">
    <source>
        <dbReference type="ARBA" id="ARBA00022475"/>
    </source>
</evidence>
<feature type="domain" description="Guanylate kinase-like" evidence="10">
    <location>
        <begin position="807"/>
        <end position="982"/>
    </location>
</feature>
<dbReference type="PROSITE" id="PS00856">
    <property type="entry name" value="GUANYLATE_KINASE_1"/>
    <property type="match status" value="1"/>
</dbReference>
<evidence type="ECO:0000256" key="5">
    <source>
        <dbReference type="ARBA" id="ARBA00022737"/>
    </source>
</evidence>
<feature type="domain" description="PDZ" evidence="11">
    <location>
        <begin position="255"/>
        <end position="342"/>
    </location>
</feature>
<dbReference type="InterPro" id="IPR008145">
    <property type="entry name" value="GK/Ca_channel_bsu"/>
</dbReference>
<dbReference type="Gene3D" id="2.30.30.40">
    <property type="entry name" value="SH3 Domains"/>
    <property type="match status" value="1"/>
</dbReference>
<dbReference type="SMART" id="SM00072">
    <property type="entry name" value="GuKc"/>
    <property type="match status" value="1"/>
</dbReference>
<dbReference type="GO" id="GO:0016323">
    <property type="term" value="C:basolateral plasma membrane"/>
    <property type="evidence" value="ECO:0000318"/>
    <property type="project" value="GO_Central"/>
</dbReference>
<feature type="compositionally biased region" description="Basic and acidic residues" evidence="8">
    <location>
        <begin position="12"/>
        <end position="22"/>
    </location>
</feature>
<dbReference type="InterPro" id="IPR036028">
    <property type="entry name" value="SH3-like_dom_sf"/>
</dbReference>
<feature type="domain" description="PDZ" evidence="11">
    <location>
        <begin position="360"/>
        <end position="447"/>
    </location>
</feature>
<dbReference type="Pfam" id="PF00625">
    <property type="entry name" value="Guanylate_kin"/>
    <property type="match status" value="1"/>
</dbReference>
<feature type="domain" description="PDZ" evidence="11">
    <location>
        <begin position="539"/>
        <end position="620"/>
    </location>
</feature>
<dbReference type="InterPro" id="IPR004172">
    <property type="entry name" value="L27_dom"/>
</dbReference>
<dbReference type="InterPro" id="IPR050614">
    <property type="entry name" value="Synaptic_Scaffolding_LAP-MAGUK"/>
</dbReference>
<dbReference type="FunFam" id="3.30.63.10:FF:000001">
    <property type="entry name" value="Disks large homolog 1 isoform 2"/>
    <property type="match status" value="1"/>
</dbReference>
<dbReference type="SMART" id="SM00569">
    <property type="entry name" value="L27"/>
    <property type="match status" value="1"/>
</dbReference>
<dbReference type="Gene3D" id="2.30.42.10">
    <property type="match status" value="3"/>
</dbReference>
<dbReference type="Pfam" id="PF09058">
    <property type="entry name" value="L27_1"/>
    <property type="match status" value="1"/>
</dbReference>
<proteinExistence type="inferred from homology"/>
<name>T1G965_HELRO</name>
<dbReference type="PROSITE" id="PS51022">
    <property type="entry name" value="L27"/>
    <property type="match status" value="1"/>
</dbReference>
<evidence type="ECO:0000256" key="3">
    <source>
        <dbReference type="ARBA" id="ARBA00022443"/>
    </source>
</evidence>
<dbReference type="Pfam" id="PF00595">
    <property type="entry name" value="PDZ"/>
    <property type="match status" value="3"/>
</dbReference>
<dbReference type="InterPro" id="IPR020590">
    <property type="entry name" value="Guanylate_kinase_CS"/>
</dbReference>
<dbReference type="CDD" id="cd06724">
    <property type="entry name" value="PDZ2_Dlg1-2-4-like"/>
    <property type="match status" value="1"/>
</dbReference>
<dbReference type="GO" id="GO:0098839">
    <property type="term" value="C:postsynaptic density membrane"/>
    <property type="evidence" value="ECO:0000318"/>
    <property type="project" value="GO_Central"/>
</dbReference>
<accession>T1G965</accession>
<evidence type="ECO:0000256" key="6">
    <source>
        <dbReference type="ARBA" id="ARBA00023136"/>
    </source>
</evidence>
<dbReference type="AlphaFoldDB" id="T1G965"/>
<reference evidence="15" key="1">
    <citation type="submission" date="2012-12" db="EMBL/GenBank/DDBJ databases">
        <authorList>
            <person name="Hellsten U."/>
            <person name="Grimwood J."/>
            <person name="Chapman J.A."/>
            <person name="Shapiro H."/>
            <person name="Aerts A."/>
            <person name="Otillar R.P."/>
            <person name="Terry A.Y."/>
            <person name="Boore J.L."/>
            <person name="Simakov O."/>
            <person name="Marletaz F."/>
            <person name="Cho S.-J."/>
            <person name="Edsinger-Gonzales E."/>
            <person name="Havlak P."/>
            <person name="Kuo D.-H."/>
            <person name="Larsson T."/>
            <person name="Lv J."/>
            <person name="Arendt D."/>
            <person name="Savage R."/>
            <person name="Osoegawa K."/>
            <person name="de Jong P."/>
            <person name="Lindberg D.R."/>
            <person name="Seaver E.C."/>
            <person name="Weisblat D.A."/>
            <person name="Putnam N.H."/>
            <person name="Grigoriev I.V."/>
            <person name="Rokhsar D.S."/>
        </authorList>
    </citation>
    <scope>NUCLEOTIDE SEQUENCE</scope>
</reference>
<dbReference type="InterPro" id="IPR036892">
    <property type="entry name" value="L27_dom_sf"/>
</dbReference>
<feature type="region of interest" description="Disordered" evidence="8">
    <location>
        <begin position="219"/>
        <end position="244"/>
    </location>
</feature>
<feature type="domain" description="SH3" evidence="9">
    <location>
        <begin position="651"/>
        <end position="730"/>
    </location>
</feature>
<dbReference type="SUPFAM" id="SSF101288">
    <property type="entry name" value="L27 domain"/>
    <property type="match status" value="1"/>
</dbReference>
<feature type="compositionally biased region" description="Low complexity" evidence="8">
    <location>
        <begin position="219"/>
        <end position="240"/>
    </location>
</feature>
<dbReference type="eggNOG" id="KOG0708">
    <property type="taxonomic scope" value="Eukaryota"/>
</dbReference>
<dbReference type="CDD" id="cd00071">
    <property type="entry name" value="GMPK"/>
    <property type="match status" value="1"/>
</dbReference>
<dbReference type="OrthoDB" id="78824at2759"/>
<dbReference type="FunFam" id="2.30.42.10:FF:000091">
    <property type="entry name" value="disks large homolog 1 isoform X8"/>
    <property type="match status" value="1"/>
</dbReference>
<dbReference type="GO" id="GO:0043113">
    <property type="term" value="P:receptor clustering"/>
    <property type="evidence" value="ECO:0000318"/>
    <property type="project" value="GO_Central"/>
</dbReference>
<dbReference type="OMA" id="WEYETIN"/>
<dbReference type="EMBL" id="AMQM01001431">
    <property type="status" value="NOT_ANNOTATED_CDS"/>
    <property type="molecule type" value="Genomic_DNA"/>
</dbReference>
<dbReference type="InterPro" id="IPR001478">
    <property type="entry name" value="PDZ"/>
</dbReference>
<organism evidence="14 15">
    <name type="scientific">Helobdella robusta</name>
    <name type="common">Californian leech</name>
    <dbReference type="NCBI Taxonomy" id="6412"/>
    <lineage>
        <taxon>Eukaryota</taxon>
        <taxon>Metazoa</taxon>
        <taxon>Spiralia</taxon>
        <taxon>Lophotrochozoa</taxon>
        <taxon>Annelida</taxon>
        <taxon>Clitellata</taxon>
        <taxon>Hirudinea</taxon>
        <taxon>Rhynchobdellida</taxon>
        <taxon>Glossiphoniidae</taxon>
        <taxon>Helobdella</taxon>
    </lineage>
</organism>
<dbReference type="SUPFAM" id="SSF50044">
    <property type="entry name" value="SH3-domain"/>
    <property type="match status" value="1"/>
</dbReference>
<dbReference type="SMART" id="SM00228">
    <property type="entry name" value="PDZ"/>
    <property type="match status" value="3"/>
</dbReference>
<dbReference type="PIRSF" id="PIRSF001741">
    <property type="entry name" value="MAGUK_DLGH"/>
    <property type="match status" value="1"/>
</dbReference>
<dbReference type="GO" id="GO:0045197">
    <property type="term" value="P:establishment or maintenance of epithelial cell apical/basal polarity"/>
    <property type="evidence" value="ECO:0000318"/>
    <property type="project" value="GO_Central"/>
</dbReference>
<evidence type="ECO:0000313" key="15">
    <source>
        <dbReference type="Proteomes" id="UP000015101"/>
    </source>
</evidence>
<dbReference type="Gene3D" id="3.40.50.300">
    <property type="entry name" value="P-loop containing nucleotide triphosphate hydrolases"/>
    <property type="match status" value="1"/>
</dbReference>
<dbReference type="FunFam" id="2.30.42.10:FF:000002">
    <property type="entry name" value="Disks large homolog 4 isoform 2"/>
    <property type="match status" value="1"/>
</dbReference>
<dbReference type="GO" id="GO:0097120">
    <property type="term" value="P:receptor localization to synapse"/>
    <property type="evidence" value="ECO:0000318"/>
    <property type="project" value="GO_Central"/>
</dbReference>
<dbReference type="HOGENOM" id="CLU_001715_4_2_1"/>
<dbReference type="RefSeq" id="XP_009025270.1">
    <property type="nucleotide sequence ID" value="XM_009027022.1"/>
</dbReference>
<dbReference type="SMART" id="SM00326">
    <property type="entry name" value="SH3"/>
    <property type="match status" value="1"/>
</dbReference>
<dbReference type="GO" id="GO:0098609">
    <property type="term" value="P:cell-cell adhesion"/>
    <property type="evidence" value="ECO:0000318"/>
    <property type="project" value="GO_Central"/>
</dbReference>
<dbReference type="InterPro" id="IPR001452">
    <property type="entry name" value="SH3_domain"/>
</dbReference>
<dbReference type="GO" id="GO:0007399">
    <property type="term" value="P:nervous system development"/>
    <property type="evidence" value="ECO:0000318"/>
    <property type="project" value="GO_Central"/>
</dbReference>
<dbReference type="CTD" id="20217612"/>
<dbReference type="KEGG" id="hro:HELRODRAFT_95514"/>
<keyword evidence="3 7" id="KW-0728">SH3 domain</keyword>
<feature type="compositionally biased region" description="Low complexity" evidence="8">
    <location>
        <begin position="23"/>
        <end position="32"/>
    </location>
</feature>
<dbReference type="SUPFAM" id="SSF50156">
    <property type="entry name" value="PDZ domain-like"/>
    <property type="match status" value="3"/>
</dbReference>
<dbReference type="FunCoup" id="T1G965">
    <property type="interactions" value="356"/>
</dbReference>
<comment type="subcellular location">
    <subcellularLocation>
        <location evidence="1">Cell membrane</location>
        <topology evidence="1">Peripheral membrane protein</topology>
    </subcellularLocation>
</comment>
<dbReference type="InParanoid" id="T1G965"/>
<dbReference type="GeneID" id="20217612"/>
<protein>
    <submittedName>
        <fullName evidence="13 14">Uncharacterized protein</fullName>
    </submittedName>
</protein>
<keyword evidence="5" id="KW-0677">Repeat</keyword>
<reference evidence="13 15" key="2">
    <citation type="journal article" date="2013" name="Nature">
        <title>Insights into bilaterian evolution from three spiralian genomes.</title>
        <authorList>
            <person name="Simakov O."/>
            <person name="Marletaz F."/>
            <person name="Cho S.J."/>
            <person name="Edsinger-Gonzales E."/>
            <person name="Havlak P."/>
            <person name="Hellsten U."/>
            <person name="Kuo D.H."/>
            <person name="Larsson T."/>
            <person name="Lv J."/>
            <person name="Arendt D."/>
            <person name="Savage R."/>
            <person name="Osoegawa K."/>
            <person name="de Jong P."/>
            <person name="Grimwood J."/>
            <person name="Chapman J.A."/>
            <person name="Shapiro H."/>
            <person name="Aerts A."/>
            <person name="Otillar R.P."/>
            <person name="Terry A.Y."/>
            <person name="Boore J.L."/>
            <person name="Grigoriev I.V."/>
            <person name="Lindberg D.R."/>
            <person name="Seaver E.C."/>
            <person name="Weisblat D.A."/>
            <person name="Putnam N.H."/>
            <person name="Rokhsar D.S."/>
        </authorList>
    </citation>
    <scope>NUCLEOTIDE SEQUENCE</scope>
</reference>
<dbReference type="Proteomes" id="UP000015101">
    <property type="component" value="Unassembled WGS sequence"/>
</dbReference>
<dbReference type="GO" id="GO:0099072">
    <property type="term" value="P:regulation of postsynaptic membrane neurotransmitter receptor levels"/>
    <property type="evidence" value="ECO:0000318"/>
    <property type="project" value="GO_Central"/>
</dbReference>
<keyword evidence="15" id="KW-1185">Reference proteome</keyword>
<dbReference type="CDD" id="cd11861">
    <property type="entry name" value="SH3_DLG-like"/>
    <property type="match status" value="1"/>
</dbReference>
<evidence type="ECO:0000259" key="11">
    <source>
        <dbReference type="PROSITE" id="PS50106"/>
    </source>
</evidence>
<dbReference type="PANTHER" id="PTHR23119:SF51">
    <property type="entry name" value="DISKS LARGE 1 TUMOR SUPPRESSOR PROTEIN"/>
    <property type="match status" value="1"/>
</dbReference>
<dbReference type="EMBL" id="KB097495">
    <property type="protein sequence ID" value="ESN96607.1"/>
    <property type="molecule type" value="Genomic_DNA"/>
</dbReference>
<feature type="region of interest" description="Disordered" evidence="8">
    <location>
        <begin position="450"/>
        <end position="492"/>
    </location>
</feature>
<evidence type="ECO:0000256" key="2">
    <source>
        <dbReference type="ARBA" id="ARBA00007014"/>
    </source>
</evidence>
<dbReference type="GO" id="GO:0007268">
    <property type="term" value="P:chemical synaptic transmission"/>
    <property type="evidence" value="ECO:0000318"/>
    <property type="project" value="GO_Central"/>
</dbReference>
<dbReference type="PROSITE" id="PS50052">
    <property type="entry name" value="GUANYLATE_KINASE_2"/>
    <property type="match status" value="1"/>
</dbReference>
<dbReference type="GO" id="GO:0043005">
    <property type="term" value="C:neuron projection"/>
    <property type="evidence" value="ECO:0000318"/>
    <property type="project" value="GO_Central"/>
</dbReference>
<dbReference type="PROSITE" id="PS50002">
    <property type="entry name" value="SH3"/>
    <property type="match status" value="1"/>
</dbReference>
<feature type="compositionally biased region" description="Low complexity" evidence="8">
    <location>
        <begin position="480"/>
        <end position="492"/>
    </location>
</feature>
<feature type="domain" description="L27" evidence="12">
    <location>
        <begin position="49"/>
        <end position="109"/>
    </location>
</feature>
<dbReference type="Pfam" id="PF00018">
    <property type="entry name" value="SH3_1"/>
    <property type="match status" value="1"/>
</dbReference>
<evidence type="ECO:0000313" key="14">
    <source>
        <dbReference type="EnsemblMetazoa" id="HelroP95514"/>
    </source>
</evidence>
<dbReference type="CDD" id="cd06723">
    <property type="entry name" value="PDZ1_Dlg1-2-4-like"/>
    <property type="match status" value="1"/>
</dbReference>
<dbReference type="STRING" id="6412.T1G965"/>
<dbReference type="PANTHER" id="PTHR23119">
    <property type="entry name" value="DISCS LARGE"/>
    <property type="match status" value="1"/>
</dbReference>
<dbReference type="InterPro" id="IPR027417">
    <property type="entry name" value="P-loop_NTPase"/>
</dbReference>
<dbReference type="InterPro" id="IPR015143">
    <property type="entry name" value="L27_1"/>
</dbReference>
<keyword evidence="6" id="KW-0472">Membrane</keyword>
<dbReference type="CDD" id="cd06795">
    <property type="entry name" value="PDZ3_Dlg1-2-4-like"/>
    <property type="match status" value="1"/>
</dbReference>
<evidence type="ECO:0000259" key="10">
    <source>
        <dbReference type="PROSITE" id="PS50052"/>
    </source>
</evidence>
<dbReference type="InterPro" id="IPR008144">
    <property type="entry name" value="Guanylate_kin-like_dom"/>
</dbReference>
<gene>
    <name evidence="14" type="primary">20217612</name>
    <name evidence="13" type="ORF">HELRODRAFT_95514</name>
</gene>
<dbReference type="InterPro" id="IPR016313">
    <property type="entry name" value="DLG1-like"/>
</dbReference>
<dbReference type="GO" id="GO:0035418">
    <property type="term" value="P:protein localization to synapse"/>
    <property type="evidence" value="ECO:0000318"/>
    <property type="project" value="GO_Central"/>
</dbReference>
<evidence type="ECO:0000259" key="9">
    <source>
        <dbReference type="PROSITE" id="PS50002"/>
    </source>
</evidence>
<keyword evidence="4" id="KW-1003">Cell membrane</keyword>
<evidence type="ECO:0000256" key="7">
    <source>
        <dbReference type="PROSITE-ProRule" id="PRU00192"/>
    </source>
</evidence>
<evidence type="ECO:0000256" key="1">
    <source>
        <dbReference type="ARBA" id="ARBA00004202"/>
    </source>
</evidence>
<dbReference type="GO" id="GO:0031594">
    <property type="term" value="C:neuromuscular junction"/>
    <property type="evidence" value="ECO:0000318"/>
    <property type="project" value="GO_Central"/>
</dbReference>
<dbReference type="Gene3D" id="1.10.287.470">
    <property type="entry name" value="Helix hairpin bin"/>
    <property type="match status" value="1"/>
</dbReference>
<dbReference type="SUPFAM" id="SSF52540">
    <property type="entry name" value="P-loop containing nucleoside triphosphate hydrolases"/>
    <property type="match status" value="1"/>
</dbReference>
<feature type="region of interest" description="Disordered" evidence="8">
    <location>
        <begin position="1"/>
        <end position="47"/>
    </location>
</feature>
<dbReference type="InterPro" id="IPR036034">
    <property type="entry name" value="PDZ_sf"/>
</dbReference>
<evidence type="ECO:0000313" key="13">
    <source>
        <dbReference type="EMBL" id="ESN96607.1"/>
    </source>
</evidence>
<dbReference type="Gene3D" id="3.30.63.10">
    <property type="entry name" value="Guanylate Kinase phosphate binding domain"/>
    <property type="match status" value="1"/>
</dbReference>
<evidence type="ECO:0000256" key="8">
    <source>
        <dbReference type="SAM" id="MobiDB-lite"/>
    </source>
</evidence>
<dbReference type="GO" id="GO:0019901">
    <property type="term" value="F:protein kinase binding"/>
    <property type="evidence" value="ECO:0000318"/>
    <property type="project" value="GO_Central"/>
</dbReference>
<dbReference type="EnsemblMetazoa" id="HelroT95514">
    <property type="protein sequence ID" value="HelroP95514"/>
    <property type="gene ID" value="HelroG95514"/>
</dbReference>
<sequence length="998" mass="111500">MSMPVKQSEGLGHTDHMIKNDIDNSNNNNNINDNDDDDSLKNLSSKTMSRSDAHRALELLEEYYGRLIRPQDQNLRLAIERVIRIFKSRLFQALLDIQEFYEVTLLDDEKSVEQKTDETLLVASRWEENPPIASNRPLSNCHSDNSNVSFCREQLKANMTTAATSSSSNRQLQTWTLSLYYQFVFDVILFFCFCVNALSKSLHQLSQQQQQFQQLHYQQNNNTHQQQQQIPQQQQYQRQHQPPHPITLDDWEYETINLDRGGTGLGFSISGGTDNPHVGDDPGIYITKIIENRAASIDGRLKINDMIVSVNGISTIDVTHAEAVAALKKAGNSVSLVVRRKKLMSSSSSSAAAPDDNVILLELVKRSKGLGFSIAGGVGNEHIPGDVGIYVTKVIDGGAAQVDGRLQVGDRLLAVNEVSLDNVTHEEAVAALKATREYVRLLIRKRPSYDDGSQPLTPLMGNSPRVMSSMPHLPMNHVTSPHPHSLQQQPQQQQSLINNNSTMSRFGNVNSSYSSINYNLGRTFSRGDDEHDVGREPRKVVMKKGPNGLGFNIVGGEDGEGIFVSFILPGGSADLSGGLYRGDQLLSVNGIDITGATHEQAAVTLKSAGDVVEVIVIYKPEEYSRFEAKIHELREQMMSCGNTGSLRTTQKKMLFVRALFDYDPSKDSGLPGRGLIFKFGDILHVTNASDDEWWQAKKLTGYPGDSEDSGGIGGVGLGIIPSKKRVERKERSRMKNVKFIGKSVSFLFLFLATLPADKNKKKIFGKKLSFTKVKDRSGSEDALSADDLSDEPIASYEPVVQHEMKFPRPVIILGPLKDRLNDDLILEFPDKFSSCIPHTTRPRREYEVDGRDYYFVESRDQMEKDIQNHMFIEAGQYNDNLYGTSIKSVRDVAESGKHCILDVSGNAIKRLQVAGLFPIALFIKPKSYETVMEWNKRITEDQARKTFEQTLKIEHEFGELFTAIVTGDTGDEVYQNVKEVIAEQSGPIAWIPSQDIYL</sequence>
<dbReference type="FunFam" id="2.30.42.10:FF:000001">
    <property type="entry name" value="Disks large homolog 1 isoform 2"/>
    <property type="match status" value="1"/>
</dbReference>